<evidence type="ECO:0000313" key="7">
    <source>
        <dbReference type="EMBL" id="OGE77838.1"/>
    </source>
</evidence>
<dbReference type="InterPro" id="IPR051533">
    <property type="entry name" value="WaaL-like"/>
</dbReference>
<comment type="subcellular location">
    <subcellularLocation>
        <location evidence="1">Membrane</location>
        <topology evidence="1">Multi-pass membrane protein</topology>
    </subcellularLocation>
</comment>
<dbReference type="PANTHER" id="PTHR37422:SF13">
    <property type="entry name" value="LIPOPOLYSACCHARIDE BIOSYNTHESIS PROTEIN PA4999-RELATED"/>
    <property type="match status" value="1"/>
</dbReference>
<dbReference type="GO" id="GO:0016020">
    <property type="term" value="C:membrane"/>
    <property type="evidence" value="ECO:0007669"/>
    <property type="project" value="UniProtKB-SubCell"/>
</dbReference>
<feature type="transmembrane region" description="Helical" evidence="5">
    <location>
        <begin position="48"/>
        <end position="71"/>
    </location>
</feature>
<feature type="transmembrane region" description="Helical" evidence="5">
    <location>
        <begin position="329"/>
        <end position="348"/>
    </location>
</feature>
<accession>A0A1F5NJP2</accession>
<organism evidence="7 8">
    <name type="scientific">Candidatus Doudnabacteria bacterium RIFCSPHIGHO2_01_FULL_46_14</name>
    <dbReference type="NCBI Taxonomy" id="1817824"/>
    <lineage>
        <taxon>Bacteria</taxon>
        <taxon>Candidatus Doudnaibacteriota</taxon>
    </lineage>
</organism>
<dbReference type="EMBL" id="MFEK01000016">
    <property type="protein sequence ID" value="OGE77838.1"/>
    <property type="molecule type" value="Genomic_DNA"/>
</dbReference>
<comment type="caution">
    <text evidence="7">The sequence shown here is derived from an EMBL/GenBank/DDBJ whole genome shotgun (WGS) entry which is preliminary data.</text>
</comment>
<feature type="transmembrane region" description="Helical" evidence="5">
    <location>
        <begin position="556"/>
        <end position="576"/>
    </location>
</feature>
<proteinExistence type="predicted"/>
<dbReference type="STRING" id="1817824.A2751_02205"/>
<reference evidence="7 8" key="1">
    <citation type="journal article" date="2016" name="Nat. Commun.">
        <title>Thousands of microbial genomes shed light on interconnected biogeochemical processes in an aquifer system.</title>
        <authorList>
            <person name="Anantharaman K."/>
            <person name="Brown C.T."/>
            <person name="Hug L.A."/>
            <person name="Sharon I."/>
            <person name="Castelle C.J."/>
            <person name="Probst A.J."/>
            <person name="Thomas B.C."/>
            <person name="Singh A."/>
            <person name="Wilkins M.J."/>
            <person name="Karaoz U."/>
            <person name="Brodie E.L."/>
            <person name="Williams K.H."/>
            <person name="Hubbard S.S."/>
            <person name="Banfield J.F."/>
        </authorList>
    </citation>
    <scope>NUCLEOTIDE SEQUENCE [LARGE SCALE GENOMIC DNA]</scope>
</reference>
<feature type="transmembrane region" description="Helical" evidence="5">
    <location>
        <begin position="154"/>
        <end position="172"/>
    </location>
</feature>
<gene>
    <name evidence="7" type="ORF">A2751_02205</name>
</gene>
<protein>
    <recommendedName>
        <fullName evidence="6">O-antigen ligase-related domain-containing protein</fullName>
    </recommendedName>
</protein>
<evidence type="ECO:0000256" key="2">
    <source>
        <dbReference type="ARBA" id="ARBA00022692"/>
    </source>
</evidence>
<feature type="transmembrane region" description="Helical" evidence="5">
    <location>
        <begin position="184"/>
        <end position="204"/>
    </location>
</feature>
<evidence type="ECO:0000259" key="6">
    <source>
        <dbReference type="Pfam" id="PF04932"/>
    </source>
</evidence>
<evidence type="ECO:0000256" key="1">
    <source>
        <dbReference type="ARBA" id="ARBA00004141"/>
    </source>
</evidence>
<feature type="domain" description="O-antigen ligase-related" evidence="6">
    <location>
        <begin position="338"/>
        <end position="522"/>
    </location>
</feature>
<keyword evidence="3 5" id="KW-1133">Transmembrane helix</keyword>
<name>A0A1F5NJP2_9BACT</name>
<evidence type="ECO:0000256" key="4">
    <source>
        <dbReference type="ARBA" id="ARBA00023136"/>
    </source>
</evidence>
<feature type="transmembrane region" description="Helical" evidence="5">
    <location>
        <begin position="130"/>
        <end position="148"/>
    </location>
</feature>
<evidence type="ECO:0000313" key="8">
    <source>
        <dbReference type="Proteomes" id="UP000176864"/>
    </source>
</evidence>
<feature type="transmembrane region" description="Helical" evidence="5">
    <location>
        <begin position="354"/>
        <end position="372"/>
    </location>
</feature>
<keyword evidence="2 5" id="KW-0812">Transmembrane</keyword>
<sequence>MPQGKSVYQIIRSVPLSKLFFYALVLLLPFNINRAYFTETSFFFGYHIFYHTIFIYLTDILICVLILSWLYEICVSQKHDPLPTSTRLGEAGNPPYFKGEEKPTMTPPLKVRGGCEGLFHKIYTSISQDVLIKSTMVFWLILGISITISQKPLLSFYGFVKISEFLLVFLYMKQNIRFTEIRTTLWLIVTGAVIQSVIGILQYFDQHSLGFQHFGETFFTSGMKGIAEFYTHSLISVKYLRFDEIMAGGKDFIPIIRPYGTFPHPNLLGAFLFVGLLASISLIYAKSRQTTPPPVSSPLKGEEFPSLAVSAEASGGGWEGRGRERVKSISREIFLALSLILISTGLTLTFSRTVWLVTVLALVILFILSRFHRNRVFARMETAQRETGNQFYLPGRLLVIILLLLIAFSTNWFLFGKQIKDRIYPPPREGARMGEVLDESIRDRQLFDSAAWREIKDNPVFGVGLRNFVVALAQIPSDNGMAEKYPRAFMDGKLLPHLHQPAHNIYLLLLAETGILGLGAFLWVLYGILKRGWGDRPARQSPDGSSRMAGGGQEKLILLTAFAGFLFLGFFDHYFLSLQQGSLLFWIVAGMLVSE</sequence>
<evidence type="ECO:0000256" key="5">
    <source>
        <dbReference type="SAM" id="Phobius"/>
    </source>
</evidence>
<dbReference type="InterPro" id="IPR007016">
    <property type="entry name" value="O-antigen_ligase-rel_domated"/>
</dbReference>
<feature type="transmembrane region" description="Helical" evidence="5">
    <location>
        <begin position="505"/>
        <end position="529"/>
    </location>
</feature>
<dbReference type="AlphaFoldDB" id="A0A1F5NJP2"/>
<dbReference type="Pfam" id="PF04932">
    <property type="entry name" value="Wzy_C"/>
    <property type="match status" value="1"/>
</dbReference>
<feature type="transmembrane region" description="Helical" evidence="5">
    <location>
        <begin position="393"/>
        <end position="415"/>
    </location>
</feature>
<keyword evidence="4 5" id="KW-0472">Membrane</keyword>
<dbReference type="PANTHER" id="PTHR37422">
    <property type="entry name" value="TEICHURONIC ACID BIOSYNTHESIS PROTEIN TUAE"/>
    <property type="match status" value="1"/>
</dbReference>
<feature type="transmembrane region" description="Helical" evidence="5">
    <location>
        <begin position="267"/>
        <end position="285"/>
    </location>
</feature>
<evidence type="ECO:0000256" key="3">
    <source>
        <dbReference type="ARBA" id="ARBA00022989"/>
    </source>
</evidence>
<feature type="transmembrane region" description="Helical" evidence="5">
    <location>
        <begin position="19"/>
        <end position="36"/>
    </location>
</feature>
<dbReference type="Proteomes" id="UP000176864">
    <property type="component" value="Unassembled WGS sequence"/>
</dbReference>